<dbReference type="EMBL" id="CAJVQB010050033">
    <property type="protein sequence ID" value="CAG8834733.1"/>
    <property type="molecule type" value="Genomic_DNA"/>
</dbReference>
<dbReference type="Proteomes" id="UP000789901">
    <property type="component" value="Unassembled WGS sequence"/>
</dbReference>
<comment type="caution">
    <text evidence="1">The sequence shown here is derived from an EMBL/GenBank/DDBJ whole genome shotgun (WGS) entry which is preliminary data.</text>
</comment>
<proteinExistence type="predicted"/>
<evidence type="ECO:0000313" key="1">
    <source>
        <dbReference type="EMBL" id="CAG8834733.1"/>
    </source>
</evidence>
<keyword evidence="2" id="KW-1185">Reference proteome</keyword>
<feature type="non-terminal residue" evidence="1">
    <location>
        <position position="1"/>
    </location>
</feature>
<organism evidence="1 2">
    <name type="scientific">Gigaspora margarita</name>
    <dbReference type="NCBI Taxonomy" id="4874"/>
    <lineage>
        <taxon>Eukaryota</taxon>
        <taxon>Fungi</taxon>
        <taxon>Fungi incertae sedis</taxon>
        <taxon>Mucoromycota</taxon>
        <taxon>Glomeromycotina</taxon>
        <taxon>Glomeromycetes</taxon>
        <taxon>Diversisporales</taxon>
        <taxon>Gigasporaceae</taxon>
        <taxon>Gigaspora</taxon>
    </lineage>
</organism>
<sequence length="46" mass="5271">AHIIEKANATTIANFIFEDLICWHSCPKELLSDQESYFCNQVVNTL</sequence>
<evidence type="ECO:0000313" key="2">
    <source>
        <dbReference type="Proteomes" id="UP000789901"/>
    </source>
</evidence>
<protein>
    <submittedName>
        <fullName evidence="1">21399_t:CDS:1</fullName>
    </submittedName>
</protein>
<reference evidence="1 2" key="1">
    <citation type="submission" date="2021-06" db="EMBL/GenBank/DDBJ databases">
        <authorList>
            <person name="Kallberg Y."/>
            <person name="Tangrot J."/>
            <person name="Rosling A."/>
        </authorList>
    </citation>
    <scope>NUCLEOTIDE SEQUENCE [LARGE SCALE GENOMIC DNA]</scope>
    <source>
        <strain evidence="1 2">120-4 pot B 10/14</strain>
    </source>
</reference>
<accession>A0ABN7WKQ9</accession>
<name>A0ABN7WKQ9_GIGMA</name>
<gene>
    <name evidence="1" type="ORF">GMARGA_LOCUS32214</name>
</gene>